<feature type="chain" id="PRO_5017245141" description="Putative amidase domain-containing protein" evidence="2">
    <location>
        <begin position="29"/>
        <end position="353"/>
    </location>
</feature>
<evidence type="ECO:0000259" key="3">
    <source>
        <dbReference type="Pfam" id="PF12671"/>
    </source>
</evidence>
<comment type="caution">
    <text evidence="4">The sequence shown here is derived from an EMBL/GenBank/DDBJ whole genome shotgun (WGS) entry which is preliminary data.</text>
</comment>
<evidence type="ECO:0000256" key="2">
    <source>
        <dbReference type="SAM" id="SignalP"/>
    </source>
</evidence>
<dbReference type="EMBL" id="QXTG01000001">
    <property type="protein sequence ID" value="RIX29977.1"/>
    <property type="molecule type" value="Genomic_DNA"/>
</dbReference>
<dbReference type="PANTHER" id="PTHR40032:SF1">
    <property type="entry name" value="EXPORTED PROTEIN"/>
    <property type="match status" value="1"/>
</dbReference>
<dbReference type="AlphaFoldDB" id="A0A3A1U3G4"/>
<feature type="region of interest" description="Disordered" evidence="1">
    <location>
        <begin position="32"/>
        <end position="91"/>
    </location>
</feature>
<sequence>MNARTTTLTAAIAIAALAATGAAVPAVAVTPTPAPATSAAPAPTATPIRTASPVASPTATPTPVLTPTAAPSVAPTTPAPTPTRITPTPTPTVPLPVVATINKHVGHTALSRTATITGTQFTNLAGVQVAGTPAPNLKVLSPTRATFTLPNAIDYQPKTARITVTAWSDRTPRATPFTFQYKADSRLDKQMAYAFKNWNAYSNRSFGYLSGNDCANFASQTLLARGWKRTAQWFNYGPGNWSGAWVSSTALSSYLSSRPDLATHLNYRQRDQVAVGDIVQFRWPGHSKKYSAWEHTAVVSKVVVLPDGTHDVYYVAHTLNRQYGGGTTSLAAWYAKQKIKGSTLRIQFFHLLK</sequence>
<dbReference type="Pfam" id="PF12671">
    <property type="entry name" value="Amidase_6"/>
    <property type="match status" value="1"/>
</dbReference>
<feature type="compositionally biased region" description="Low complexity" evidence="1">
    <location>
        <begin position="32"/>
        <end position="87"/>
    </location>
</feature>
<keyword evidence="2" id="KW-0732">Signal</keyword>
<dbReference type="InterPro" id="IPR013783">
    <property type="entry name" value="Ig-like_fold"/>
</dbReference>
<evidence type="ECO:0000313" key="5">
    <source>
        <dbReference type="Proteomes" id="UP000265742"/>
    </source>
</evidence>
<name>A0A3A1U3G4_9MICO</name>
<dbReference type="InterPro" id="IPR024301">
    <property type="entry name" value="Amidase_6"/>
</dbReference>
<feature type="signal peptide" evidence="2">
    <location>
        <begin position="1"/>
        <end position="28"/>
    </location>
</feature>
<proteinExistence type="predicted"/>
<feature type="domain" description="Putative amidase" evidence="3">
    <location>
        <begin position="189"/>
        <end position="323"/>
    </location>
</feature>
<dbReference type="GO" id="GO:0005975">
    <property type="term" value="P:carbohydrate metabolic process"/>
    <property type="evidence" value="ECO:0007669"/>
    <property type="project" value="UniProtKB-ARBA"/>
</dbReference>
<protein>
    <recommendedName>
        <fullName evidence="3">Putative amidase domain-containing protein</fullName>
    </recommendedName>
</protein>
<dbReference type="OrthoDB" id="4981342at2"/>
<evidence type="ECO:0000313" key="4">
    <source>
        <dbReference type="EMBL" id="RIX29977.1"/>
    </source>
</evidence>
<dbReference type="PANTHER" id="PTHR40032">
    <property type="entry name" value="EXPORTED PROTEIN-RELATED"/>
    <property type="match status" value="1"/>
</dbReference>
<keyword evidence="5" id="KW-1185">Reference proteome</keyword>
<accession>A0A3A1U3G4</accession>
<dbReference type="RefSeq" id="WP_119480340.1">
    <property type="nucleotide sequence ID" value="NZ_QXTG01000001.1"/>
</dbReference>
<evidence type="ECO:0000256" key="1">
    <source>
        <dbReference type="SAM" id="MobiDB-lite"/>
    </source>
</evidence>
<organism evidence="4 5">
    <name type="scientific">Amnibacterium setariae</name>
    <dbReference type="NCBI Taxonomy" id="2306585"/>
    <lineage>
        <taxon>Bacteria</taxon>
        <taxon>Bacillati</taxon>
        <taxon>Actinomycetota</taxon>
        <taxon>Actinomycetes</taxon>
        <taxon>Micrococcales</taxon>
        <taxon>Microbacteriaceae</taxon>
        <taxon>Amnibacterium</taxon>
    </lineage>
</organism>
<reference evidence="5" key="1">
    <citation type="submission" date="2018-09" db="EMBL/GenBank/DDBJ databases">
        <authorList>
            <person name="Kim I."/>
        </authorList>
    </citation>
    <scope>NUCLEOTIDE SEQUENCE [LARGE SCALE GENOMIC DNA]</scope>
    <source>
        <strain evidence="5">DD4a</strain>
    </source>
</reference>
<dbReference type="Gene3D" id="2.60.40.10">
    <property type="entry name" value="Immunoglobulins"/>
    <property type="match status" value="1"/>
</dbReference>
<dbReference type="Proteomes" id="UP000265742">
    <property type="component" value="Unassembled WGS sequence"/>
</dbReference>
<gene>
    <name evidence="4" type="ORF">D1781_00410</name>
</gene>